<dbReference type="PANTHER" id="PTHR30055:SF243">
    <property type="entry name" value="HTH-TYPE TRANSCRIPTIONAL REGULATOR RV1816"/>
    <property type="match status" value="1"/>
</dbReference>
<dbReference type="Gene3D" id="1.10.357.10">
    <property type="entry name" value="Tetracycline Repressor, domain 2"/>
    <property type="match status" value="1"/>
</dbReference>
<dbReference type="InterPro" id="IPR036271">
    <property type="entry name" value="Tet_transcr_reg_TetR-rel_C_sf"/>
</dbReference>
<dbReference type="Pfam" id="PF13305">
    <property type="entry name" value="TetR_C_33"/>
    <property type="match status" value="1"/>
</dbReference>
<keyword evidence="2 4" id="KW-0238">DNA-binding</keyword>
<keyword evidence="1" id="KW-0805">Transcription regulation</keyword>
<evidence type="ECO:0000259" key="5">
    <source>
        <dbReference type="PROSITE" id="PS50977"/>
    </source>
</evidence>
<dbReference type="RefSeq" id="WP_179668773.1">
    <property type="nucleotide sequence ID" value="NZ_JACCFP010000001.1"/>
</dbReference>
<dbReference type="InterPro" id="IPR001647">
    <property type="entry name" value="HTH_TetR"/>
</dbReference>
<dbReference type="GO" id="GO:0000976">
    <property type="term" value="F:transcription cis-regulatory region binding"/>
    <property type="evidence" value="ECO:0007669"/>
    <property type="project" value="TreeGrafter"/>
</dbReference>
<comment type="caution">
    <text evidence="6">The sequence shown here is derived from an EMBL/GenBank/DDBJ whole genome shotgun (WGS) entry which is preliminary data.</text>
</comment>
<dbReference type="InterPro" id="IPR050109">
    <property type="entry name" value="HTH-type_TetR-like_transc_reg"/>
</dbReference>
<feature type="domain" description="HTH tetR-type" evidence="5">
    <location>
        <begin position="11"/>
        <end position="71"/>
    </location>
</feature>
<evidence type="ECO:0000313" key="6">
    <source>
        <dbReference type="EMBL" id="NYJ02401.1"/>
    </source>
</evidence>
<reference evidence="6 7" key="1">
    <citation type="submission" date="2020-07" db="EMBL/GenBank/DDBJ databases">
        <title>Sequencing the genomes of 1000 actinobacteria strains.</title>
        <authorList>
            <person name="Klenk H.-P."/>
        </authorList>
    </citation>
    <scope>NUCLEOTIDE SEQUENCE [LARGE SCALE GENOMIC DNA]</scope>
    <source>
        <strain evidence="6 7">DSM 103833</strain>
    </source>
</reference>
<keyword evidence="7" id="KW-1185">Reference proteome</keyword>
<organism evidence="6 7">
    <name type="scientific">Nocardioides thalensis</name>
    <dbReference type="NCBI Taxonomy" id="1914755"/>
    <lineage>
        <taxon>Bacteria</taxon>
        <taxon>Bacillati</taxon>
        <taxon>Actinomycetota</taxon>
        <taxon>Actinomycetes</taxon>
        <taxon>Propionibacteriales</taxon>
        <taxon>Nocardioidaceae</taxon>
        <taxon>Nocardioides</taxon>
    </lineage>
</organism>
<protein>
    <submittedName>
        <fullName evidence="6">AcrR family transcriptional regulator</fullName>
    </submittedName>
</protein>
<sequence length="232" mass="24523">MSDTPRARARAQTMRDIARIGREHLAQHGAAALSLRAVARDLGVVSSAVYRYVASRDELLTMLLVEGYSELGDAVDDAVAKVPEGAHRERFLTVGRAVRRWALAEPAMYALLYGAPVPGYAAPEEQTTVPGTRVARTLLDIAAAAHADGALTVPDAPKPGAALARGLEGVREQFANDLPDAAIARGVLAWAAMFGCVSFEVFGQYGPDGLGDPEALFERHLDALADDAGFSA</sequence>
<dbReference type="PROSITE" id="PS50977">
    <property type="entry name" value="HTH_TETR_2"/>
    <property type="match status" value="1"/>
</dbReference>
<evidence type="ECO:0000313" key="7">
    <source>
        <dbReference type="Proteomes" id="UP000530424"/>
    </source>
</evidence>
<dbReference type="InterPro" id="IPR009057">
    <property type="entry name" value="Homeodomain-like_sf"/>
</dbReference>
<name>A0A853C5G6_9ACTN</name>
<evidence type="ECO:0000256" key="4">
    <source>
        <dbReference type="PROSITE-ProRule" id="PRU00335"/>
    </source>
</evidence>
<dbReference type="Proteomes" id="UP000530424">
    <property type="component" value="Unassembled WGS sequence"/>
</dbReference>
<dbReference type="PANTHER" id="PTHR30055">
    <property type="entry name" value="HTH-TYPE TRANSCRIPTIONAL REGULATOR RUTR"/>
    <property type="match status" value="1"/>
</dbReference>
<proteinExistence type="predicted"/>
<dbReference type="InterPro" id="IPR025996">
    <property type="entry name" value="MT1864/Rv1816-like_C"/>
</dbReference>
<dbReference type="Pfam" id="PF00440">
    <property type="entry name" value="TetR_N"/>
    <property type="match status" value="1"/>
</dbReference>
<feature type="DNA-binding region" description="H-T-H motif" evidence="4">
    <location>
        <begin position="34"/>
        <end position="53"/>
    </location>
</feature>
<dbReference type="AlphaFoldDB" id="A0A853C5G6"/>
<evidence type="ECO:0000256" key="1">
    <source>
        <dbReference type="ARBA" id="ARBA00023015"/>
    </source>
</evidence>
<gene>
    <name evidence="6" type="ORF">HNR19_003099</name>
</gene>
<evidence type="ECO:0000256" key="3">
    <source>
        <dbReference type="ARBA" id="ARBA00023163"/>
    </source>
</evidence>
<dbReference type="SUPFAM" id="SSF48498">
    <property type="entry name" value="Tetracyclin repressor-like, C-terminal domain"/>
    <property type="match status" value="1"/>
</dbReference>
<dbReference type="GO" id="GO:0003700">
    <property type="term" value="F:DNA-binding transcription factor activity"/>
    <property type="evidence" value="ECO:0007669"/>
    <property type="project" value="TreeGrafter"/>
</dbReference>
<evidence type="ECO:0000256" key="2">
    <source>
        <dbReference type="ARBA" id="ARBA00023125"/>
    </source>
</evidence>
<dbReference type="SUPFAM" id="SSF46689">
    <property type="entry name" value="Homeodomain-like"/>
    <property type="match status" value="1"/>
</dbReference>
<dbReference type="EMBL" id="JACCFP010000001">
    <property type="protein sequence ID" value="NYJ02401.1"/>
    <property type="molecule type" value="Genomic_DNA"/>
</dbReference>
<accession>A0A853C5G6</accession>
<keyword evidence="3" id="KW-0804">Transcription</keyword>